<evidence type="ECO:0000313" key="1">
    <source>
        <dbReference type="EMBL" id="MBQ0934202.1"/>
    </source>
</evidence>
<evidence type="ECO:0000313" key="2">
    <source>
        <dbReference type="Proteomes" id="UP000672097"/>
    </source>
</evidence>
<reference evidence="1 2" key="1">
    <citation type="submission" date="2021-04" db="EMBL/GenBank/DDBJ databases">
        <title>The genome sequence of type strain Ideonella paludis KCTC 32238.</title>
        <authorList>
            <person name="Liu Y."/>
        </authorList>
    </citation>
    <scope>NUCLEOTIDE SEQUENCE [LARGE SCALE GENOMIC DNA]</scope>
    <source>
        <strain evidence="1 2">KCTC 32238</strain>
    </source>
</reference>
<dbReference type="Proteomes" id="UP000672097">
    <property type="component" value="Unassembled WGS sequence"/>
</dbReference>
<comment type="caution">
    <text evidence="1">The sequence shown here is derived from an EMBL/GenBank/DDBJ whole genome shotgun (WGS) entry which is preliminary data.</text>
</comment>
<keyword evidence="2" id="KW-1185">Reference proteome</keyword>
<dbReference type="EMBL" id="JAGQDG010000001">
    <property type="protein sequence ID" value="MBQ0934202.1"/>
    <property type="molecule type" value="Genomic_DNA"/>
</dbReference>
<sequence length="47" mass="5417">MKAPLGKLERISLRKAWAHEAGAFTPWLAQAAFPRQKVFRPRVRELS</sequence>
<dbReference type="RefSeq" id="WP_210805838.1">
    <property type="nucleotide sequence ID" value="NZ_JAGQDG010000001.1"/>
</dbReference>
<gene>
    <name evidence="1" type="ORF">KAK11_02600</name>
</gene>
<accession>A0ABS5DSV7</accession>
<organism evidence="1 2">
    <name type="scientific">Ideonella paludis</name>
    <dbReference type="NCBI Taxonomy" id="1233411"/>
    <lineage>
        <taxon>Bacteria</taxon>
        <taxon>Pseudomonadati</taxon>
        <taxon>Pseudomonadota</taxon>
        <taxon>Betaproteobacteria</taxon>
        <taxon>Burkholderiales</taxon>
        <taxon>Sphaerotilaceae</taxon>
        <taxon>Ideonella</taxon>
    </lineage>
</organism>
<protein>
    <submittedName>
        <fullName evidence="1">Uncharacterized protein</fullName>
    </submittedName>
</protein>
<name>A0ABS5DSV7_9BURK</name>
<proteinExistence type="predicted"/>